<organism evidence="2 3">
    <name type="scientific">Daphnia magna</name>
    <dbReference type="NCBI Taxonomy" id="35525"/>
    <lineage>
        <taxon>Eukaryota</taxon>
        <taxon>Metazoa</taxon>
        <taxon>Ecdysozoa</taxon>
        <taxon>Arthropoda</taxon>
        <taxon>Crustacea</taxon>
        <taxon>Branchiopoda</taxon>
        <taxon>Diplostraca</taxon>
        <taxon>Cladocera</taxon>
        <taxon>Anomopoda</taxon>
        <taxon>Daphniidae</taxon>
        <taxon>Daphnia</taxon>
    </lineage>
</organism>
<dbReference type="CDD" id="cd03714">
    <property type="entry name" value="RT_DIRS1"/>
    <property type="match status" value="1"/>
</dbReference>
<dbReference type="InterPro" id="IPR052055">
    <property type="entry name" value="Hepadnavirus_pol/RT"/>
</dbReference>
<dbReference type="Pfam" id="PF00078">
    <property type="entry name" value="RVT_1"/>
    <property type="match status" value="1"/>
</dbReference>
<dbReference type="Gene3D" id="3.10.10.10">
    <property type="entry name" value="HIV Type 1 Reverse Transcriptase, subunit A, domain 1"/>
    <property type="match status" value="1"/>
</dbReference>
<dbReference type="InterPro" id="IPR043128">
    <property type="entry name" value="Rev_trsase/Diguanyl_cyclase"/>
</dbReference>
<protein>
    <recommendedName>
        <fullName evidence="1">Reverse transcriptase domain-containing protein</fullName>
    </recommendedName>
</protein>
<sequence length="833" mass="94519">MSLTILPEGSTVRDISLNLKHLTCKTTPEPNFVLCPQPEISLDSVVARRYPGNSAVASRLKYFAAPWPSVTSDHWVLQVVREGPSIDFISEPIQKLLPPQIAMSFEMLAFCDAEVHELLSKRAISEVMDGSSGTVCSFFCVKKKQAGQFMPIVNLKPLNRFIKYQHFEMENLETVRFLVRKDDWLAKVDLKDAYFTVAVNQAHYKFLRFRWRERTYEFNCMAFGLAPAPRVFAKILKVVMAVLRRCGIRLVIYLDGILVLNESRQGLLKNLSTVTGLFQSLGFLVNWKKSVVIPTQVLEYLGLVVNSIDISFSLPGSKLAAVKKIQNSFEVVREPTYCAEAVHLMIELSTIADPCPIIKINFLETPTWGFRYQRFLCLLPESTVVRSSASTLATSRASRVRRRQAFTEDLLLCTTNHLSSEETGCRSCFFFEKAALSAKDKYKKGMRYEYTFLIETTLLFMRSYSTYKFLRESKMLPLSSASTQRKLLSSSKCSFGFKALALEAIFEKLKGVKDFKRWITLMLDEMTCTKELEFCTRTLKWKWIVDFGGDLHIQEPDGMCDHVLVFSAQVFKGTPDAWIQPFAWFGTKGAASGRVLLGIVIKAIAKLYEKGAFVKAVVCDGCAPNKSMMTLFEVSGQQSGSCYVTHPIDPNQKIYFVTDVPHLLKSTRNNIYKHKIVQFLKKTQQRKCSVCKTTIHGWRLSTGSAMVLIEEKFYAGFSYILTRKWNQDPLKRMFGIIRSVNPHPSASSWLQIIRYVTLQSRLNTARKNVNIEEDEGVNCLVSLGKCLKQQAKASDIAVTTIKECLKELLEELSIRFVGDIVKLDSPGESRLPE</sequence>
<dbReference type="Proteomes" id="UP000076858">
    <property type="component" value="Unassembled WGS sequence"/>
</dbReference>
<dbReference type="PANTHER" id="PTHR33050:SF7">
    <property type="entry name" value="RIBONUCLEASE H"/>
    <property type="match status" value="1"/>
</dbReference>
<dbReference type="EMBL" id="LRGB01001830">
    <property type="protein sequence ID" value="KZS10369.1"/>
    <property type="molecule type" value="Genomic_DNA"/>
</dbReference>
<evidence type="ECO:0000313" key="2">
    <source>
        <dbReference type="EMBL" id="KZS10369.1"/>
    </source>
</evidence>
<dbReference type="Pfam" id="PF21787">
    <property type="entry name" value="TNP-like_RNaseH_N"/>
    <property type="match status" value="1"/>
</dbReference>
<dbReference type="InterPro" id="IPR043502">
    <property type="entry name" value="DNA/RNA_pol_sf"/>
</dbReference>
<dbReference type="PANTHER" id="PTHR33050">
    <property type="entry name" value="REVERSE TRANSCRIPTASE DOMAIN-CONTAINING PROTEIN"/>
    <property type="match status" value="1"/>
</dbReference>
<keyword evidence="3" id="KW-1185">Reference proteome</keyword>
<proteinExistence type="predicted"/>
<comment type="caution">
    <text evidence="2">The sequence shown here is derived from an EMBL/GenBank/DDBJ whole genome shotgun (WGS) entry which is preliminary data.</text>
</comment>
<name>A0A164TDC0_9CRUS</name>
<dbReference type="OrthoDB" id="6363297at2759"/>
<reference evidence="2 3" key="1">
    <citation type="submission" date="2016-03" db="EMBL/GenBank/DDBJ databases">
        <title>EvidentialGene: Evidence-directed Construction of Genes on Genomes.</title>
        <authorList>
            <person name="Gilbert D.G."/>
            <person name="Choi J.-H."/>
            <person name="Mockaitis K."/>
            <person name="Colbourne J."/>
            <person name="Pfrender M."/>
        </authorList>
    </citation>
    <scope>NUCLEOTIDE SEQUENCE [LARGE SCALE GENOMIC DNA]</scope>
    <source>
        <strain evidence="2 3">Xinb3</strain>
        <tissue evidence="2">Complete organism</tissue>
    </source>
</reference>
<evidence type="ECO:0000313" key="3">
    <source>
        <dbReference type="Proteomes" id="UP000076858"/>
    </source>
</evidence>
<dbReference type="GO" id="GO:0071897">
    <property type="term" value="P:DNA biosynthetic process"/>
    <property type="evidence" value="ECO:0007669"/>
    <property type="project" value="UniProtKB-ARBA"/>
</dbReference>
<dbReference type="AlphaFoldDB" id="A0A164TDC0"/>
<dbReference type="SUPFAM" id="SSF56672">
    <property type="entry name" value="DNA/RNA polymerases"/>
    <property type="match status" value="1"/>
</dbReference>
<feature type="domain" description="Reverse transcriptase" evidence="1">
    <location>
        <begin position="122"/>
        <end position="305"/>
    </location>
</feature>
<dbReference type="PROSITE" id="PS50878">
    <property type="entry name" value="RT_POL"/>
    <property type="match status" value="1"/>
</dbReference>
<dbReference type="Gene3D" id="3.30.70.270">
    <property type="match status" value="1"/>
</dbReference>
<accession>A0A164TDC0</accession>
<dbReference type="InterPro" id="IPR000477">
    <property type="entry name" value="RT_dom"/>
</dbReference>
<gene>
    <name evidence="2" type="ORF">APZ42_025186</name>
</gene>
<evidence type="ECO:0000259" key="1">
    <source>
        <dbReference type="PROSITE" id="PS50878"/>
    </source>
</evidence>
<dbReference type="InterPro" id="IPR048365">
    <property type="entry name" value="TNP-like_RNaseH_N"/>
</dbReference>